<evidence type="ECO:0000313" key="3">
    <source>
        <dbReference type="Proteomes" id="UP001642487"/>
    </source>
</evidence>
<reference evidence="2 3" key="1">
    <citation type="submission" date="2024-03" db="EMBL/GenBank/DDBJ databases">
        <authorList>
            <person name="Gkanogiannis A."/>
            <person name="Becerra Lopez-Lavalle L."/>
        </authorList>
    </citation>
    <scope>NUCLEOTIDE SEQUENCE [LARGE SCALE GENOMIC DNA]</scope>
</reference>
<evidence type="ECO:0000313" key="2">
    <source>
        <dbReference type="EMBL" id="CAK9326403.1"/>
    </source>
</evidence>
<feature type="compositionally biased region" description="Basic residues" evidence="1">
    <location>
        <begin position="1"/>
        <end position="13"/>
    </location>
</feature>
<feature type="region of interest" description="Disordered" evidence="1">
    <location>
        <begin position="1"/>
        <end position="27"/>
    </location>
</feature>
<accession>A0ABP0Z0U8</accession>
<organism evidence="2 3">
    <name type="scientific">Citrullus colocynthis</name>
    <name type="common">colocynth</name>
    <dbReference type="NCBI Taxonomy" id="252529"/>
    <lineage>
        <taxon>Eukaryota</taxon>
        <taxon>Viridiplantae</taxon>
        <taxon>Streptophyta</taxon>
        <taxon>Embryophyta</taxon>
        <taxon>Tracheophyta</taxon>
        <taxon>Spermatophyta</taxon>
        <taxon>Magnoliopsida</taxon>
        <taxon>eudicotyledons</taxon>
        <taxon>Gunneridae</taxon>
        <taxon>Pentapetalae</taxon>
        <taxon>rosids</taxon>
        <taxon>fabids</taxon>
        <taxon>Cucurbitales</taxon>
        <taxon>Cucurbitaceae</taxon>
        <taxon>Benincaseae</taxon>
        <taxon>Citrullus</taxon>
    </lineage>
</organism>
<dbReference type="Proteomes" id="UP001642487">
    <property type="component" value="Chromosome 7"/>
</dbReference>
<evidence type="ECO:0000256" key="1">
    <source>
        <dbReference type="SAM" id="MobiDB-lite"/>
    </source>
</evidence>
<gene>
    <name evidence="2" type="ORF">CITCOLO1_LOCUS18752</name>
</gene>
<keyword evidence="3" id="KW-1185">Reference proteome</keyword>
<dbReference type="EMBL" id="OZ021741">
    <property type="protein sequence ID" value="CAK9326403.1"/>
    <property type="molecule type" value="Genomic_DNA"/>
</dbReference>
<name>A0ABP0Z0U8_9ROSI</name>
<sequence>MKKKKKKKKKMTTTKKSPTYFTSSNKPDLNDRVQVEEIIRRWRGSTNFSRIKHHKTTTRKNPKLKIIASEKTLIRGTVELRTKLAFRKTKKSNKLERVFNLCTINCNVRHIHSRLNETRTWEGFSGKRERSKYPIEDEQSPRSQKWRL</sequence>
<protein>
    <submittedName>
        <fullName evidence="2">Uncharacterized protein</fullName>
    </submittedName>
</protein>
<proteinExistence type="predicted"/>
<feature type="compositionally biased region" description="Polar residues" evidence="1">
    <location>
        <begin position="17"/>
        <end position="27"/>
    </location>
</feature>